<evidence type="ECO:0000256" key="1">
    <source>
        <dbReference type="SAM" id="MobiDB-lite"/>
    </source>
</evidence>
<feature type="compositionally biased region" description="Basic and acidic residues" evidence="1">
    <location>
        <begin position="1"/>
        <end position="23"/>
    </location>
</feature>
<proteinExistence type="predicted"/>
<feature type="region of interest" description="Disordered" evidence="1">
    <location>
        <begin position="1"/>
        <end position="40"/>
    </location>
</feature>
<dbReference type="EMBL" id="FCNY02000014">
    <property type="protein sequence ID" value="SAL57727.1"/>
    <property type="molecule type" value="Genomic_DNA"/>
</dbReference>
<dbReference type="AlphaFoldDB" id="A0A158IMJ3"/>
<gene>
    <name evidence="2" type="ORF">AWB70_05097</name>
</gene>
<organism evidence="2 3">
    <name type="scientific">Caballeronia cordobensis</name>
    <name type="common">Burkholderia cordobensis</name>
    <dbReference type="NCBI Taxonomy" id="1353886"/>
    <lineage>
        <taxon>Bacteria</taxon>
        <taxon>Pseudomonadati</taxon>
        <taxon>Pseudomonadota</taxon>
        <taxon>Betaproteobacteria</taxon>
        <taxon>Burkholderiales</taxon>
        <taxon>Burkholderiaceae</taxon>
        <taxon>Caballeronia</taxon>
    </lineage>
</organism>
<name>A0A158IMJ3_CABCO</name>
<evidence type="ECO:0000313" key="2">
    <source>
        <dbReference type="EMBL" id="SAL57727.1"/>
    </source>
</evidence>
<evidence type="ECO:0000313" key="3">
    <source>
        <dbReference type="Proteomes" id="UP000054740"/>
    </source>
</evidence>
<keyword evidence="3" id="KW-1185">Reference proteome</keyword>
<sequence>MLLIDKGSRLGLGERSRSEEQQPGKKRSQRDVAGANMDDV</sequence>
<reference evidence="3" key="1">
    <citation type="submission" date="2016-01" db="EMBL/GenBank/DDBJ databases">
        <authorList>
            <person name="Peeters C."/>
        </authorList>
    </citation>
    <scope>NUCLEOTIDE SEQUENCE [LARGE SCALE GENOMIC DNA]</scope>
</reference>
<protein>
    <submittedName>
        <fullName evidence="2">Uncharacterized protein</fullName>
    </submittedName>
</protein>
<accession>A0A158IMJ3</accession>
<dbReference type="Proteomes" id="UP000054740">
    <property type="component" value="Unassembled WGS sequence"/>
</dbReference>